<keyword evidence="2" id="KW-1185">Reference proteome</keyword>
<name>A0AAN0WE45_HEYCO</name>
<sequence length="45" mass="5125">MEVLTGRLFGHVLTVKNFSSLMQFPLKKVIMVFVAFSPLDISRVK</sequence>
<gene>
    <name evidence="1" type="ORF">SB48_HM08orf06427</name>
</gene>
<dbReference type="AlphaFoldDB" id="A0AAN0WE45"/>
<reference evidence="2" key="1">
    <citation type="submission" date="2015-01" db="EMBL/GenBank/DDBJ databases">
        <title>Comparative genome analysis of Bacillus coagulans HM-08, Clostridium butyricum HM-68, Bacillus subtilis HM-66 and Bacillus paralicheniformis BL-09.</title>
        <authorList>
            <person name="Zhang H."/>
        </authorList>
    </citation>
    <scope>NUCLEOTIDE SEQUENCE [LARGE SCALE GENOMIC DNA]</scope>
    <source>
        <strain evidence="2">HM-08</strain>
    </source>
</reference>
<protein>
    <submittedName>
        <fullName evidence="1">Uncharacterized protein</fullName>
    </submittedName>
</protein>
<evidence type="ECO:0000313" key="2">
    <source>
        <dbReference type="Proteomes" id="UP000032024"/>
    </source>
</evidence>
<dbReference type="EMBL" id="CP010525">
    <property type="protein sequence ID" value="AJO24868.1"/>
    <property type="molecule type" value="Genomic_DNA"/>
</dbReference>
<organism evidence="1 2">
    <name type="scientific">Heyndrickxia coagulans</name>
    <name type="common">Weizmannia coagulans</name>
    <dbReference type="NCBI Taxonomy" id="1398"/>
    <lineage>
        <taxon>Bacteria</taxon>
        <taxon>Bacillati</taxon>
        <taxon>Bacillota</taxon>
        <taxon>Bacilli</taxon>
        <taxon>Bacillales</taxon>
        <taxon>Bacillaceae</taxon>
        <taxon>Heyndrickxia</taxon>
    </lineage>
</organism>
<dbReference type="Proteomes" id="UP000032024">
    <property type="component" value="Chromosome"/>
</dbReference>
<accession>A0AAN0WE45</accession>
<proteinExistence type="predicted"/>
<evidence type="ECO:0000313" key="1">
    <source>
        <dbReference type="EMBL" id="AJO24868.1"/>
    </source>
</evidence>